<dbReference type="Gene3D" id="3.40.30.120">
    <property type="match status" value="1"/>
</dbReference>
<dbReference type="GO" id="GO:0004497">
    <property type="term" value="F:monooxygenase activity"/>
    <property type="evidence" value="ECO:0007669"/>
    <property type="project" value="UniProtKB-KW"/>
</dbReference>
<feature type="domain" description="FAD-binding" evidence="3">
    <location>
        <begin position="5"/>
        <end position="368"/>
    </location>
</feature>
<accession>A0ABW3FF34</accession>
<evidence type="ECO:0000256" key="2">
    <source>
        <dbReference type="ARBA" id="ARBA00022827"/>
    </source>
</evidence>
<protein>
    <submittedName>
        <fullName evidence="4">FAD-dependent monooxygenase</fullName>
    </submittedName>
</protein>
<dbReference type="InterPro" id="IPR002938">
    <property type="entry name" value="FAD-bd"/>
</dbReference>
<reference evidence="5" key="1">
    <citation type="journal article" date="2019" name="Int. J. Syst. Evol. Microbiol.">
        <title>The Global Catalogue of Microorganisms (GCM) 10K type strain sequencing project: providing services to taxonomists for standard genome sequencing and annotation.</title>
        <authorList>
            <consortium name="The Broad Institute Genomics Platform"/>
            <consortium name="The Broad Institute Genome Sequencing Center for Infectious Disease"/>
            <person name="Wu L."/>
            <person name="Ma J."/>
        </authorList>
    </citation>
    <scope>NUCLEOTIDE SEQUENCE [LARGE SCALE GENOMIC DNA]</scope>
    <source>
        <strain evidence="5">CCUG 60023</strain>
    </source>
</reference>
<comment type="caution">
    <text evidence="4">The sequence shown here is derived from an EMBL/GenBank/DDBJ whole genome shotgun (WGS) entry which is preliminary data.</text>
</comment>
<gene>
    <name evidence="4" type="ORF">ACFQ14_03190</name>
</gene>
<proteinExistence type="predicted"/>
<dbReference type="Pfam" id="PF01494">
    <property type="entry name" value="FAD_binding_3"/>
    <property type="match status" value="1"/>
</dbReference>
<dbReference type="RefSeq" id="WP_377211248.1">
    <property type="nucleotide sequence ID" value="NZ_JBHTJV010000002.1"/>
</dbReference>
<keyword evidence="4" id="KW-0560">Oxidoreductase</keyword>
<evidence type="ECO:0000259" key="3">
    <source>
        <dbReference type="Pfam" id="PF01494"/>
    </source>
</evidence>
<dbReference type="PANTHER" id="PTHR43004:SF8">
    <property type="entry name" value="FAD-BINDING DOMAIN-CONTAINING PROTEIN-RELATED"/>
    <property type="match status" value="1"/>
</dbReference>
<dbReference type="InterPro" id="IPR036188">
    <property type="entry name" value="FAD/NAD-bd_sf"/>
</dbReference>
<dbReference type="Gene3D" id="3.30.9.10">
    <property type="entry name" value="D-Amino Acid Oxidase, subunit A, domain 2"/>
    <property type="match status" value="1"/>
</dbReference>
<keyword evidence="5" id="KW-1185">Reference proteome</keyword>
<evidence type="ECO:0000256" key="1">
    <source>
        <dbReference type="ARBA" id="ARBA00022630"/>
    </source>
</evidence>
<evidence type="ECO:0000313" key="5">
    <source>
        <dbReference type="Proteomes" id="UP001597101"/>
    </source>
</evidence>
<dbReference type="Gene3D" id="3.50.50.60">
    <property type="entry name" value="FAD/NAD(P)-binding domain"/>
    <property type="match status" value="1"/>
</dbReference>
<organism evidence="4 5">
    <name type="scientific">Pseudahrensia aquimaris</name>
    <dbReference type="NCBI Taxonomy" id="744461"/>
    <lineage>
        <taxon>Bacteria</taxon>
        <taxon>Pseudomonadati</taxon>
        <taxon>Pseudomonadota</taxon>
        <taxon>Alphaproteobacteria</taxon>
        <taxon>Hyphomicrobiales</taxon>
        <taxon>Ahrensiaceae</taxon>
        <taxon>Pseudahrensia</taxon>
    </lineage>
</organism>
<dbReference type="Proteomes" id="UP001597101">
    <property type="component" value="Unassembled WGS sequence"/>
</dbReference>
<dbReference type="PANTHER" id="PTHR43004">
    <property type="entry name" value="TRK SYSTEM POTASSIUM UPTAKE PROTEIN"/>
    <property type="match status" value="1"/>
</dbReference>
<dbReference type="Pfam" id="PF21274">
    <property type="entry name" value="Rng_hyd_C"/>
    <property type="match status" value="1"/>
</dbReference>
<dbReference type="EMBL" id="JBHTJV010000002">
    <property type="protein sequence ID" value="MFD0915404.1"/>
    <property type="molecule type" value="Genomic_DNA"/>
</dbReference>
<keyword evidence="1" id="KW-0285">Flavoprotein</keyword>
<dbReference type="InterPro" id="IPR050641">
    <property type="entry name" value="RIFMO-like"/>
</dbReference>
<sequence length="584" mass="62997">MTIVETDVLIVGTGPAGGTAALALATYGVDCIAVSQFGGPSRTPRAHITNQRTMEVLRDLGVEEEAKQFAQPQEMMANNVFCTSLAGEELGRIHSWGNHPQRRADYELASPSSMCDLPQNFLEPVLINNAVKRGANIRFNTEFVSHEQDATGVTAKVVDKLTGQEYSIRAKYLIGADGGNSKVVEQAGLPLAGKMGVAGSMNIIFEADLSAYVAHRPSVLYCIIQPGANVGGVGMGILRMIKPWKRWMVVYGYDLAEGAPEMTDDFAKGIVRSLVGVDDLDVEIDSTSLWTVNNCWAETLSKGRVFAVGDAVHRHPPTNGLGSNTSVQDSYNLAWKLAYILKGFAGEKLLESYNDERAPVAEQIVSRAGRSIGEYGPIFGALGLADAADVDAMKKGIEARKDNTSEGKKRRADLRSAIRAKDYEYNAHGVELNQRYVSTAVHAGNDVHRPFQRCAELYYQPSSAPGAKLPHVWLNRRSHKVSTLDVVGGGSFTLLTGIGGDAWVEAANQMAKRTGVTVKSVQIGPGCDYDDMFGDWSDLSEIDEDGCLLVRPDGYVAWRSKTAPGVDGAQQINSAFDACLSLAT</sequence>
<name>A0ABW3FF34_9HYPH</name>
<keyword evidence="4" id="KW-0503">Monooxygenase</keyword>
<keyword evidence="2" id="KW-0274">FAD</keyword>
<evidence type="ECO:0000313" key="4">
    <source>
        <dbReference type="EMBL" id="MFD0915404.1"/>
    </source>
</evidence>
<dbReference type="SUPFAM" id="SSF51905">
    <property type="entry name" value="FAD/NAD(P)-binding domain"/>
    <property type="match status" value="1"/>
</dbReference>
<dbReference type="PRINTS" id="PR00420">
    <property type="entry name" value="RNGMNOXGNASE"/>
</dbReference>